<dbReference type="InterPro" id="IPR029063">
    <property type="entry name" value="SAM-dependent_MTases_sf"/>
</dbReference>
<feature type="domain" description="CheR-type methyltransferase" evidence="1">
    <location>
        <begin position="1"/>
        <end position="251"/>
    </location>
</feature>
<dbReference type="Proteomes" id="UP000316238">
    <property type="component" value="Unassembled WGS sequence"/>
</dbReference>
<dbReference type="Pfam" id="PF01739">
    <property type="entry name" value="CheR"/>
    <property type="match status" value="1"/>
</dbReference>
<dbReference type="EC" id="2.1.1.80" evidence="2"/>
<reference evidence="2" key="1">
    <citation type="submission" date="2017-07" db="EMBL/GenBank/DDBJ databases">
        <title>The cable genome - Insights into the physiology and evolution of filamentous bacteria capable of sulfide oxidation via long distance electron transfer.</title>
        <authorList>
            <person name="Thorup C."/>
            <person name="Bjerg J.T."/>
            <person name="Schreiber L."/>
            <person name="Nielsen L.P."/>
            <person name="Kjeldsen K.U."/>
            <person name="Boesen T."/>
            <person name="Boggild A."/>
            <person name="Meysman F."/>
            <person name="Geelhoed J."/>
            <person name="Schramm A."/>
        </authorList>
    </citation>
    <scope>NUCLEOTIDE SEQUENCE [LARGE SCALE GENOMIC DNA]</scope>
    <source>
        <strain evidence="2">GS</strain>
    </source>
</reference>
<gene>
    <name evidence="2" type="ORF">CDV28_11213</name>
</gene>
<dbReference type="AlphaFoldDB" id="A0A521G1Y8"/>
<dbReference type="PANTHER" id="PTHR24422">
    <property type="entry name" value="CHEMOTAXIS PROTEIN METHYLTRANSFERASE"/>
    <property type="match status" value="1"/>
</dbReference>
<name>A0A521G1Y8_9BACT</name>
<dbReference type="PANTHER" id="PTHR24422:SF8">
    <property type="entry name" value="CHEMOTAXIS PROTEIN"/>
    <property type="match status" value="1"/>
</dbReference>
<dbReference type="Gene3D" id="3.40.50.150">
    <property type="entry name" value="Vaccinia Virus protein VP39"/>
    <property type="match status" value="1"/>
</dbReference>
<keyword evidence="2" id="KW-0489">Methyltransferase</keyword>
<evidence type="ECO:0000313" key="2">
    <source>
        <dbReference type="EMBL" id="TAA75039.1"/>
    </source>
</evidence>
<accession>A0A521G1Y8</accession>
<evidence type="ECO:0000313" key="3">
    <source>
        <dbReference type="Proteomes" id="UP000316238"/>
    </source>
</evidence>
<dbReference type="GO" id="GO:0032259">
    <property type="term" value="P:methylation"/>
    <property type="evidence" value="ECO:0007669"/>
    <property type="project" value="UniProtKB-KW"/>
</dbReference>
<keyword evidence="2" id="KW-0808">Transferase</keyword>
<dbReference type="SMART" id="SM00138">
    <property type="entry name" value="MeTrc"/>
    <property type="match status" value="1"/>
</dbReference>
<comment type="caution">
    <text evidence="2">The sequence shown here is derived from an EMBL/GenBank/DDBJ whole genome shotgun (WGS) entry which is preliminary data.</text>
</comment>
<proteinExistence type="predicted"/>
<dbReference type="GO" id="GO:0008983">
    <property type="term" value="F:protein-glutamate O-methyltransferase activity"/>
    <property type="evidence" value="ECO:0007669"/>
    <property type="project" value="UniProtKB-EC"/>
</dbReference>
<dbReference type="InterPro" id="IPR050903">
    <property type="entry name" value="Bact_Chemotaxis_MeTrfase"/>
</dbReference>
<dbReference type="EMBL" id="NQJD01000012">
    <property type="protein sequence ID" value="TAA75039.1"/>
    <property type="molecule type" value="Genomic_DNA"/>
</dbReference>
<organism evidence="2 3">
    <name type="scientific">Candidatus Electronema aureum</name>
    <dbReference type="NCBI Taxonomy" id="2005002"/>
    <lineage>
        <taxon>Bacteria</taxon>
        <taxon>Pseudomonadati</taxon>
        <taxon>Thermodesulfobacteriota</taxon>
        <taxon>Desulfobulbia</taxon>
        <taxon>Desulfobulbales</taxon>
        <taxon>Desulfobulbaceae</taxon>
        <taxon>Candidatus Electronema</taxon>
    </lineage>
</organism>
<evidence type="ECO:0000259" key="1">
    <source>
        <dbReference type="PROSITE" id="PS50123"/>
    </source>
</evidence>
<dbReference type="InterPro" id="IPR000780">
    <property type="entry name" value="CheR_MeTrfase"/>
</dbReference>
<dbReference type="PROSITE" id="PS50123">
    <property type="entry name" value="CHER"/>
    <property type="match status" value="1"/>
</dbReference>
<protein>
    <submittedName>
        <fullName evidence="2">Chemotaxis protein methyltransferase CheR</fullName>
        <ecNumber evidence="2">2.1.1.80</ecNumber>
    </submittedName>
</protein>
<dbReference type="PRINTS" id="PR00996">
    <property type="entry name" value="CHERMTFRASE"/>
</dbReference>
<dbReference type="SUPFAM" id="SSF53335">
    <property type="entry name" value="S-adenosyl-L-methionine-dependent methyltransferases"/>
    <property type="match status" value="1"/>
</dbReference>
<dbReference type="InterPro" id="IPR022641">
    <property type="entry name" value="CheR_N"/>
</dbReference>
<sequence>MTSGELEAIEIDLLLEAVFRRYGYDFRSYARASVVRRLRLLLEQSGIASVGELIPKLLHEPAFFQELLFAFSITVSGMFRDPEFFRSLRENVVPLLKTYPFIRVWVAGCACGEEAYSLAILLKEEGLAAHSTIYATDINDQALAVAKEGIYPLRQVREYTENYQKSGPHDSFSRYYHASHDHIVMNRELKKSITFANHNLVSDHVFAEMHLILCRNVMIYFDRELKDRVLRLLDSSLIRGGFLCLGTKESLRFSCGDGRHDEIDSKNRIYRKRVLEAGEGRTR</sequence>
<dbReference type="Pfam" id="PF03705">
    <property type="entry name" value="CheR_N"/>
    <property type="match status" value="1"/>
</dbReference>
<dbReference type="InterPro" id="IPR022642">
    <property type="entry name" value="CheR_C"/>
</dbReference>
<dbReference type="SUPFAM" id="SSF47757">
    <property type="entry name" value="Chemotaxis receptor methyltransferase CheR, N-terminal domain"/>
    <property type="match status" value="1"/>
</dbReference>
<keyword evidence="3" id="KW-1185">Reference proteome</keyword>